<dbReference type="InterPro" id="IPR009029">
    <property type="entry name" value="HMG_CoA_Rdtase_sub-bd_dom_sf"/>
</dbReference>
<dbReference type="GO" id="GO:0005778">
    <property type="term" value="C:peroxisomal membrane"/>
    <property type="evidence" value="ECO:0007669"/>
    <property type="project" value="TreeGrafter"/>
</dbReference>
<dbReference type="GO" id="GO:0016126">
    <property type="term" value="P:sterol biosynthetic process"/>
    <property type="evidence" value="ECO:0007669"/>
    <property type="project" value="TreeGrafter"/>
</dbReference>
<organism evidence="8 9">
    <name type="scientific">Macrosiphum euphorbiae</name>
    <name type="common">potato aphid</name>
    <dbReference type="NCBI Taxonomy" id="13131"/>
    <lineage>
        <taxon>Eukaryota</taxon>
        <taxon>Metazoa</taxon>
        <taxon>Ecdysozoa</taxon>
        <taxon>Arthropoda</taxon>
        <taxon>Hexapoda</taxon>
        <taxon>Insecta</taxon>
        <taxon>Pterygota</taxon>
        <taxon>Neoptera</taxon>
        <taxon>Paraneoptera</taxon>
        <taxon>Hemiptera</taxon>
        <taxon>Sternorrhyncha</taxon>
        <taxon>Aphidomorpha</taxon>
        <taxon>Aphidoidea</taxon>
        <taxon>Aphididae</taxon>
        <taxon>Macrosiphini</taxon>
        <taxon>Macrosiphum</taxon>
    </lineage>
</organism>
<dbReference type="EC" id="1.1.1.34" evidence="4"/>
<dbReference type="SUPFAM" id="SSF56542">
    <property type="entry name" value="Substrate-binding domain of HMG-CoA reductase"/>
    <property type="match status" value="1"/>
</dbReference>
<dbReference type="InterPro" id="IPR023074">
    <property type="entry name" value="HMG_CoA_Rdtase_cat_sf"/>
</dbReference>
<dbReference type="GO" id="GO:0004420">
    <property type="term" value="F:hydroxymethylglutaryl-CoA reductase (NADPH) activity"/>
    <property type="evidence" value="ECO:0007669"/>
    <property type="project" value="UniProtKB-EC"/>
</dbReference>
<evidence type="ECO:0000256" key="4">
    <source>
        <dbReference type="ARBA" id="ARBA00012999"/>
    </source>
</evidence>
<dbReference type="PROSITE" id="PS00318">
    <property type="entry name" value="HMG_COA_REDUCTASE_2"/>
    <property type="match status" value="1"/>
</dbReference>
<dbReference type="InterPro" id="IPR009023">
    <property type="entry name" value="HMG_CoA_Rdtase_NAD(P)-bd_sf"/>
</dbReference>
<dbReference type="Pfam" id="PF00368">
    <property type="entry name" value="HMG-CoA_red"/>
    <property type="match status" value="1"/>
</dbReference>
<evidence type="ECO:0000256" key="7">
    <source>
        <dbReference type="ARBA" id="ARBA00023136"/>
    </source>
</evidence>
<keyword evidence="9" id="KW-1185">Reference proteome</keyword>
<dbReference type="PANTHER" id="PTHR10572:SF24">
    <property type="entry name" value="3-HYDROXY-3-METHYLGLUTARYL-COENZYME A REDUCTASE"/>
    <property type="match status" value="1"/>
</dbReference>
<dbReference type="InterPro" id="IPR023076">
    <property type="entry name" value="HMG_CoA_Rdtase_CS"/>
</dbReference>
<dbReference type="PROSITE" id="PS50065">
    <property type="entry name" value="HMG_COA_REDUCTASE_4"/>
    <property type="match status" value="1"/>
</dbReference>
<dbReference type="GO" id="GO:0008299">
    <property type="term" value="P:isoprenoid biosynthetic process"/>
    <property type="evidence" value="ECO:0007669"/>
    <property type="project" value="TreeGrafter"/>
</dbReference>
<name>A0AAV0Y497_9HEMI</name>
<evidence type="ECO:0000313" key="8">
    <source>
        <dbReference type="EMBL" id="CAI6374793.1"/>
    </source>
</evidence>
<accession>A0AAV0Y497</accession>
<reference evidence="8 9" key="1">
    <citation type="submission" date="2023-01" db="EMBL/GenBank/DDBJ databases">
        <authorList>
            <person name="Whitehead M."/>
        </authorList>
    </citation>
    <scope>NUCLEOTIDE SEQUENCE [LARGE SCALE GENOMIC DNA]</scope>
</reference>
<comment type="pathway">
    <text evidence="2">Metabolic intermediate biosynthesis; (R)-mevalonate biosynthesis; (R)-mevalonate from acetyl-CoA: step 3/3.</text>
</comment>
<proteinExistence type="inferred from homology"/>
<keyword evidence="6" id="KW-0560">Oxidoreductase</keyword>
<evidence type="ECO:0000256" key="6">
    <source>
        <dbReference type="ARBA" id="ARBA00023002"/>
    </source>
</evidence>
<gene>
    <name evidence="8" type="ORF">MEUPH1_LOCUS28378</name>
</gene>
<dbReference type="AlphaFoldDB" id="A0AAV0Y497"/>
<evidence type="ECO:0000256" key="5">
    <source>
        <dbReference type="ARBA" id="ARBA00022857"/>
    </source>
</evidence>
<protein>
    <recommendedName>
        <fullName evidence="4">hydroxymethylglutaryl-CoA reductase (NADPH)</fullName>
        <ecNumber evidence="4">1.1.1.34</ecNumber>
    </recommendedName>
</protein>
<dbReference type="InterPro" id="IPR002202">
    <property type="entry name" value="HMG_CoA_Rdtase"/>
</dbReference>
<comment type="subcellular location">
    <subcellularLocation>
        <location evidence="1">Membrane</location>
    </subcellularLocation>
</comment>
<evidence type="ECO:0000313" key="9">
    <source>
        <dbReference type="Proteomes" id="UP001160148"/>
    </source>
</evidence>
<dbReference type="Gene3D" id="3.30.70.420">
    <property type="entry name" value="Hydroxymethylglutaryl-CoA reductase, class I/II, NAD/NADP-binding domain"/>
    <property type="match status" value="1"/>
</dbReference>
<dbReference type="FunFam" id="3.90.770.10:FF:000001">
    <property type="entry name" value="3-hydroxy-3-methylglutaryl coenzyme A reductase"/>
    <property type="match status" value="1"/>
</dbReference>
<dbReference type="Gene3D" id="3.90.770.10">
    <property type="entry name" value="3-hydroxy-3-methylglutaryl-coenzyme A Reductase, Chain A, domain 2"/>
    <property type="match status" value="1"/>
</dbReference>
<evidence type="ECO:0000256" key="2">
    <source>
        <dbReference type="ARBA" id="ARBA00005084"/>
    </source>
</evidence>
<keyword evidence="5" id="KW-0521">NADP</keyword>
<dbReference type="PROSITE" id="PS01192">
    <property type="entry name" value="HMG_COA_REDUCTASE_3"/>
    <property type="match status" value="1"/>
</dbReference>
<comment type="similarity">
    <text evidence="3">Belongs to the HMG-CoA reductase family.</text>
</comment>
<sequence>MSMNILSKGTEKSFKVIGGYFPDMEVLNLSGNFCSDKKPAAVNWIEGRGKYVVSEAIVPSKIVTEVLKTTVAALVDVNISKNLMGSAIAGSIGGNNAHAANIVTAVYIATGQDPEQNVASSNCMTLMEAFGEDLYVSCTMPSVEIGIVGGGTSLPGQSACSEMLGVRGANSRTPGANAKRLARILCATVLASDLSLISALTAGHLVKSHMIHNRSSAPSIQNLESEPSESNRLFTHCVS</sequence>
<dbReference type="EMBL" id="CARXXK010001250">
    <property type="protein sequence ID" value="CAI6374793.1"/>
    <property type="molecule type" value="Genomic_DNA"/>
</dbReference>
<evidence type="ECO:0000256" key="1">
    <source>
        <dbReference type="ARBA" id="ARBA00004370"/>
    </source>
</evidence>
<dbReference type="PANTHER" id="PTHR10572">
    <property type="entry name" value="3-HYDROXY-3-METHYLGLUTARYL-COENZYME A REDUCTASE"/>
    <property type="match status" value="1"/>
</dbReference>
<evidence type="ECO:0000256" key="3">
    <source>
        <dbReference type="ARBA" id="ARBA00007661"/>
    </source>
</evidence>
<comment type="caution">
    <text evidence="8">The sequence shown here is derived from an EMBL/GenBank/DDBJ whole genome shotgun (WGS) entry which is preliminary data.</text>
</comment>
<dbReference type="GO" id="GO:0005789">
    <property type="term" value="C:endoplasmic reticulum membrane"/>
    <property type="evidence" value="ECO:0007669"/>
    <property type="project" value="TreeGrafter"/>
</dbReference>
<dbReference type="GO" id="GO:0015936">
    <property type="term" value="P:coenzyme A metabolic process"/>
    <property type="evidence" value="ECO:0007669"/>
    <property type="project" value="InterPro"/>
</dbReference>
<keyword evidence="7" id="KW-0472">Membrane</keyword>
<dbReference type="PRINTS" id="PR00071">
    <property type="entry name" value="HMGCOARDTASE"/>
</dbReference>
<dbReference type="Proteomes" id="UP001160148">
    <property type="component" value="Unassembled WGS sequence"/>
</dbReference>
<dbReference type="SUPFAM" id="SSF55035">
    <property type="entry name" value="NAD-binding domain of HMG-CoA reductase"/>
    <property type="match status" value="1"/>
</dbReference>